<feature type="compositionally biased region" description="Acidic residues" evidence="7">
    <location>
        <begin position="12"/>
        <end position="26"/>
    </location>
</feature>
<dbReference type="InterPro" id="IPR008271">
    <property type="entry name" value="Ser/Thr_kinase_AS"/>
</dbReference>
<feature type="region of interest" description="Disordered" evidence="7">
    <location>
        <begin position="1"/>
        <end position="41"/>
    </location>
</feature>
<proteinExistence type="inferred from homology"/>
<evidence type="ECO:0000256" key="6">
    <source>
        <dbReference type="PROSITE-ProRule" id="PRU10141"/>
    </source>
</evidence>
<feature type="compositionally biased region" description="Polar residues" evidence="7">
    <location>
        <begin position="327"/>
        <end position="341"/>
    </location>
</feature>
<evidence type="ECO:0000256" key="7">
    <source>
        <dbReference type="SAM" id="MobiDB-lite"/>
    </source>
</evidence>
<dbReference type="GO" id="GO:0005524">
    <property type="term" value="F:ATP binding"/>
    <property type="evidence" value="ECO:0007669"/>
    <property type="project" value="UniProtKB-UniRule"/>
</dbReference>
<dbReference type="SUPFAM" id="SSF56112">
    <property type="entry name" value="Protein kinase-like (PK-like)"/>
    <property type="match status" value="1"/>
</dbReference>
<dbReference type="PROSITE" id="PS00107">
    <property type="entry name" value="PROTEIN_KINASE_ATP"/>
    <property type="match status" value="1"/>
</dbReference>
<dbReference type="OrthoDB" id="1405469at2759"/>
<dbReference type="EMBL" id="FJUY01000019">
    <property type="protein sequence ID" value="CZT24065.1"/>
    <property type="molecule type" value="Genomic_DNA"/>
</dbReference>
<dbReference type="GO" id="GO:0004672">
    <property type="term" value="F:protein kinase activity"/>
    <property type="evidence" value="ECO:0007669"/>
    <property type="project" value="InterPro"/>
</dbReference>
<dbReference type="PANTHER" id="PTHR11042">
    <property type="entry name" value="EUKARYOTIC TRANSLATION INITIATION FACTOR 2-ALPHA KINASE EIF2-ALPHA KINASE -RELATED"/>
    <property type="match status" value="1"/>
</dbReference>
<keyword evidence="2 6" id="KW-0547">Nucleotide-binding</keyword>
<dbReference type="GO" id="GO:0005737">
    <property type="term" value="C:cytoplasm"/>
    <property type="evidence" value="ECO:0007669"/>
    <property type="project" value="TreeGrafter"/>
</dbReference>
<evidence type="ECO:0000256" key="5">
    <source>
        <dbReference type="ARBA" id="ARBA00037982"/>
    </source>
</evidence>
<comment type="similarity">
    <text evidence="5">Belongs to the protein kinase superfamily. Ser/Thr protein kinase family. GCN2 subfamily.</text>
</comment>
<evidence type="ECO:0000256" key="2">
    <source>
        <dbReference type="ARBA" id="ARBA00022741"/>
    </source>
</evidence>
<keyword evidence="1" id="KW-0808">Transferase</keyword>
<evidence type="ECO:0000256" key="1">
    <source>
        <dbReference type="ARBA" id="ARBA00022679"/>
    </source>
</evidence>
<dbReference type="InterPro" id="IPR011009">
    <property type="entry name" value="Kinase-like_dom_sf"/>
</dbReference>
<feature type="compositionally biased region" description="Polar residues" evidence="7">
    <location>
        <begin position="28"/>
        <end position="37"/>
    </location>
</feature>
<accession>A0A2D3VE31</accession>
<feature type="region of interest" description="Disordered" evidence="7">
    <location>
        <begin position="327"/>
        <end position="350"/>
    </location>
</feature>
<feature type="unsure residue" description="E or Q" evidence="9">
    <location>
        <position position="229"/>
    </location>
</feature>
<dbReference type="SMART" id="SM00220">
    <property type="entry name" value="S_TKc"/>
    <property type="match status" value="1"/>
</dbReference>
<dbReference type="InterPro" id="IPR050339">
    <property type="entry name" value="CC_SR_Kinase"/>
</dbReference>
<dbReference type="PROSITE" id="PS00108">
    <property type="entry name" value="PROTEIN_KINASE_ST"/>
    <property type="match status" value="1"/>
</dbReference>
<evidence type="ECO:0000256" key="4">
    <source>
        <dbReference type="ARBA" id="ARBA00022840"/>
    </source>
</evidence>
<evidence type="ECO:0000256" key="3">
    <source>
        <dbReference type="ARBA" id="ARBA00022777"/>
    </source>
</evidence>
<dbReference type="Proteomes" id="UP000225277">
    <property type="component" value="Unassembled WGS sequence"/>
</dbReference>
<protein>
    <recommendedName>
        <fullName evidence="8">Protein kinase domain-containing protein</fullName>
    </recommendedName>
</protein>
<evidence type="ECO:0000313" key="9">
    <source>
        <dbReference type="EMBL" id="CZT24065.1"/>
    </source>
</evidence>
<dbReference type="Gene3D" id="3.30.200.20">
    <property type="entry name" value="Phosphorylase Kinase, domain 1"/>
    <property type="match status" value="1"/>
</dbReference>
<dbReference type="PROSITE" id="PS50011">
    <property type="entry name" value="PROTEIN_KINASE_DOM"/>
    <property type="match status" value="1"/>
</dbReference>
<gene>
    <name evidence="9" type="ORF">RCC_09782</name>
</gene>
<organism evidence="9 10">
    <name type="scientific">Ramularia collo-cygni</name>
    <dbReference type="NCBI Taxonomy" id="112498"/>
    <lineage>
        <taxon>Eukaryota</taxon>
        <taxon>Fungi</taxon>
        <taxon>Dikarya</taxon>
        <taxon>Ascomycota</taxon>
        <taxon>Pezizomycotina</taxon>
        <taxon>Dothideomycetes</taxon>
        <taxon>Dothideomycetidae</taxon>
        <taxon>Mycosphaerellales</taxon>
        <taxon>Mycosphaerellaceae</taxon>
        <taxon>Ramularia</taxon>
    </lineage>
</organism>
<reference evidence="9 10" key="1">
    <citation type="submission" date="2016-03" db="EMBL/GenBank/DDBJ databases">
        <authorList>
            <person name="Ploux O."/>
        </authorList>
    </citation>
    <scope>NUCLEOTIDE SEQUENCE [LARGE SCALE GENOMIC DNA]</scope>
    <source>
        <strain evidence="9 10">URUG2</strain>
    </source>
</reference>
<name>A0A2D3VE31_9PEZI</name>
<dbReference type="Gene3D" id="1.10.510.10">
    <property type="entry name" value="Transferase(Phosphotransferase) domain 1"/>
    <property type="match status" value="1"/>
</dbReference>
<dbReference type="InterPro" id="IPR017441">
    <property type="entry name" value="Protein_kinase_ATP_BS"/>
</dbReference>
<dbReference type="AlphaFoldDB" id="A0A2D3VE31"/>
<keyword evidence="3" id="KW-0418">Kinase</keyword>
<dbReference type="InterPro" id="IPR000719">
    <property type="entry name" value="Prot_kinase_dom"/>
</dbReference>
<feature type="domain" description="Protein kinase" evidence="8">
    <location>
        <begin position="185"/>
        <end position="599"/>
    </location>
</feature>
<sequence length="599" mass="65776">MSRFFRTGSSSEESDSTSEEEEENTEEILNQSLSQLPSPEFSGASLESIAVDRSDPNAQDFLVHALLEERCRNEVLKERNAVKDPRRRLTDDEVQQESQRRYQRLCAQLAPMNLVAQGLEQDRHGATRQRVRDGLNRLQQSGAPQPSFPGPLRRLLTDSTTQDVAPFDGLASFHQPVASRYLKDYDELGVLGRGGYGEVFHVRHRLDACLYAVKKIPIRPSMVRRIATEGNAVLDEILVEVRSLSRLDHPNVVRYHHSWIEWSSGSSFIATSSDDGPSETRQSADAVSGAADEVSASSAFESLHRVRTESTTVEDMDIGFTFESRSQHSTGTYHTNDSPSRSDSDAGPLSTTESVLALHMQMDVYPMTLADFLSPKTTGPVKPLAHCFHLEPSLQILLAVLDGVEYIHSEGIVHRDLKPANIFLRPESSTKSGCVDLFKCSTCQADNAANPATLGVRIGDFGLVANIAQTGNISTSEPVAVGTEIYRPVSTKSNISPRLDIFALGVIACELLCKFNTQMERRETLHALKKGRFPERFASCAGGQAGRVKECVAAMLGDGMPEEGAIADLRQRIEAILASKAIGVEVSFKDSSPLRRSST</sequence>
<dbReference type="STRING" id="112498.A0A2D3VE31"/>
<evidence type="ECO:0000313" key="10">
    <source>
        <dbReference type="Proteomes" id="UP000225277"/>
    </source>
</evidence>
<evidence type="ECO:0000259" key="8">
    <source>
        <dbReference type="PROSITE" id="PS50011"/>
    </source>
</evidence>
<keyword evidence="4 6" id="KW-0067">ATP-binding</keyword>
<keyword evidence="10" id="KW-1185">Reference proteome</keyword>
<dbReference type="GO" id="GO:0005634">
    <property type="term" value="C:nucleus"/>
    <property type="evidence" value="ECO:0007669"/>
    <property type="project" value="TreeGrafter"/>
</dbReference>
<dbReference type="Pfam" id="PF00069">
    <property type="entry name" value="Pkinase"/>
    <property type="match status" value="2"/>
</dbReference>
<feature type="binding site" evidence="6">
    <location>
        <position position="215"/>
    </location>
    <ligand>
        <name>ATP</name>
        <dbReference type="ChEBI" id="CHEBI:30616"/>
    </ligand>
</feature>